<dbReference type="Pfam" id="PF10096">
    <property type="entry name" value="DUF2334"/>
    <property type="match status" value="1"/>
</dbReference>
<dbReference type="RefSeq" id="WP_014778593.1">
    <property type="nucleotide sequence ID" value="NC_018012.1"/>
</dbReference>
<dbReference type="KEGG" id="tvi:Thivi_2194"/>
<reference evidence="1 2" key="1">
    <citation type="submission" date="2012-06" db="EMBL/GenBank/DDBJ databases">
        <title>Complete sequence of Thiocystis violascens DSM 198.</title>
        <authorList>
            <consortium name="US DOE Joint Genome Institute"/>
            <person name="Lucas S."/>
            <person name="Han J."/>
            <person name="Lapidus A."/>
            <person name="Cheng J.-F."/>
            <person name="Goodwin L."/>
            <person name="Pitluck S."/>
            <person name="Peters L."/>
            <person name="Ovchinnikova G."/>
            <person name="Teshima H."/>
            <person name="Detter J.C."/>
            <person name="Han C."/>
            <person name="Tapia R."/>
            <person name="Land M."/>
            <person name="Hauser L."/>
            <person name="Kyrpides N."/>
            <person name="Ivanova N."/>
            <person name="Pagani I."/>
            <person name="Vogl K."/>
            <person name="Liu Z."/>
            <person name="Frigaard N.-U."/>
            <person name="Bryant D."/>
            <person name="Woyke T."/>
        </authorList>
    </citation>
    <scope>NUCLEOTIDE SEQUENCE [LARGE SCALE GENOMIC DNA]</scope>
    <source>
        <strain evidence="2">ATCC 17096 / DSM 198 / 6111</strain>
    </source>
</reference>
<dbReference type="Proteomes" id="UP000006062">
    <property type="component" value="Chromosome"/>
</dbReference>
<dbReference type="SUPFAM" id="SSF88713">
    <property type="entry name" value="Glycoside hydrolase/deacetylase"/>
    <property type="match status" value="1"/>
</dbReference>
<gene>
    <name evidence="1" type="ordered locus">Thivi_2194</name>
</gene>
<dbReference type="GO" id="GO:0005975">
    <property type="term" value="P:carbohydrate metabolic process"/>
    <property type="evidence" value="ECO:0007669"/>
    <property type="project" value="InterPro"/>
</dbReference>
<organism evidence="1 2">
    <name type="scientific">Thiocystis violascens (strain ATCC 17096 / DSM 198 / 6111)</name>
    <name type="common">Chromatium violascens</name>
    <dbReference type="NCBI Taxonomy" id="765911"/>
    <lineage>
        <taxon>Bacteria</taxon>
        <taxon>Pseudomonadati</taxon>
        <taxon>Pseudomonadota</taxon>
        <taxon>Gammaproteobacteria</taxon>
        <taxon>Chromatiales</taxon>
        <taxon>Chromatiaceae</taxon>
        <taxon>Thiocystis</taxon>
    </lineage>
</organism>
<sequence length="247" mass="28180">MSSTEASRRERHRWVRALVSVHDVMPETLPQVNRILALLAAEQVSAVTLLVVPGASWTARDLDTLRDYEARGYELAGHGWRHRVERFGGLRHRLHGQFISRNVAEHLALDSAGIIDLMGRCHDWFAQQNLRAPSLYVPPAWAMGDIERSALAELPFLSYELFSGILSAQTGRLHPMPLLGYEADTALRTPLLRLWNRLNRHRARNNGWLRIGIHPRDLDLRLAEDLRRDLRQFRLHADYAAVGDTGI</sequence>
<accession>I3YAX6</accession>
<dbReference type="EMBL" id="CP003154">
    <property type="protein sequence ID" value="AFL74144.1"/>
    <property type="molecule type" value="Genomic_DNA"/>
</dbReference>
<dbReference type="eggNOG" id="COG3233">
    <property type="taxonomic scope" value="Bacteria"/>
</dbReference>
<name>I3YAX6_THIV6</name>
<evidence type="ECO:0000313" key="2">
    <source>
        <dbReference type="Proteomes" id="UP000006062"/>
    </source>
</evidence>
<dbReference type="STRING" id="765911.Thivi_2194"/>
<dbReference type="InterPro" id="IPR011330">
    <property type="entry name" value="Glyco_hydro/deAcase_b/a-brl"/>
</dbReference>
<protein>
    <submittedName>
        <fullName evidence="1">Putative deacetylase</fullName>
    </submittedName>
</protein>
<evidence type="ECO:0000313" key="1">
    <source>
        <dbReference type="EMBL" id="AFL74144.1"/>
    </source>
</evidence>
<keyword evidence="2" id="KW-1185">Reference proteome</keyword>
<dbReference type="Gene3D" id="3.20.20.370">
    <property type="entry name" value="Glycoside hydrolase/deacetylase"/>
    <property type="match status" value="1"/>
</dbReference>
<dbReference type="CDD" id="cd11374">
    <property type="entry name" value="CE4_u10"/>
    <property type="match status" value="1"/>
</dbReference>
<dbReference type="HOGENOM" id="CLU_1183007_0_0_6"/>
<dbReference type="InterPro" id="IPR018763">
    <property type="entry name" value="DUF2334"/>
</dbReference>
<dbReference type="AlphaFoldDB" id="I3YAX6"/>
<proteinExistence type="predicted"/>
<dbReference type="OrthoDB" id="9793440at2"/>